<feature type="transmembrane region" description="Helical" evidence="6">
    <location>
        <begin position="494"/>
        <end position="513"/>
    </location>
</feature>
<dbReference type="OrthoDB" id="1935484at2759"/>
<evidence type="ECO:0000256" key="2">
    <source>
        <dbReference type="ARBA" id="ARBA00022448"/>
    </source>
</evidence>
<proteinExistence type="predicted"/>
<accession>A0A6A6Q5F3</accession>
<feature type="transmembrane region" description="Helical" evidence="6">
    <location>
        <begin position="424"/>
        <end position="448"/>
    </location>
</feature>
<evidence type="ECO:0000256" key="3">
    <source>
        <dbReference type="ARBA" id="ARBA00022692"/>
    </source>
</evidence>
<dbReference type="InterPro" id="IPR036259">
    <property type="entry name" value="MFS_trans_sf"/>
</dbReference>
<dbReference type="GO" id="GO:0016020">
    <property type="term" value="C:membrane"/>
    <property type="evidence" value="ECO:0007669"/>
    <property type="project" value="UniProtKB-SubCell"/>
</dbReference>
<dbReference type="SUPFAM" id="SSF103473">
    <property type="entry name" value="MFS general substrate transporter"/>
    <property type="match status" value="1"/>
</dbReference>
<dbReference type="FunFam" id="1.20.1250.20:FF:000247">
    <property type="entry name" value="MFS general substrate transporter"/>
    <property type="match status" value="1"/>
</dbReference>
<comment type="subcellular location">
    <subcellularLocation>
        <location evidence="1">Membrane</location>
        <topology evidence="1">Multi-pass membrane protein</topology>
    </subcellularLocation>
</comment>
<organism evidence="7 8">
    <name type="scientific">Neohortaea acidophila</name>
    <dbReference type="NCBI Taxonomy" id="245834"/>
    <lineage>
        <taxon>Eukaryota</taxon>
        <taxon>Fungi</taxon>
        <taxon>Dikarya</taxon>
        <taxon>Ascomycota</taxon>
        <taxon>Pezizomycotina</taxon>
        <taxon>Dothideomycetes</taxon>
        <taxon>Dothideomycetidae</taxon>
        <taxon>Mycosphaerellales</taxon>
        <taxon>Teratosphaeriaceae</taxon>
        <taxon>Neohortaea</taxon>
    </lineage>
</organism>
<keyword evidence="3 6" id="KW-0812">Transmembrane</keyword>
<dbReference type="InterPro" id="IPR011701">
    <property type="entry name" value="MFS"/>
</dbReference>
<evidence type="ECO:0000256" key="5">
    <source>
        <dbReference type="ARBA" id="ARBA00023136"/>
    </source>
</evidence>
<keyword evidence="5 6" id="KW-0472">Membrane</keyword>
<sequence>MAIQAVVESVVDDKASYDEKLGEVTLTSSPVSSDAGEPLVERLNDNPFLDPKVEAYYRGVYEEAQYECRHVLDAQLQWTEKEERRLRWKLDWHVTTWACFMFFALQIDRTNLGNALSDNFLKDLNMTTDNLNTGNTIFYLSFLCAEIPSQLISKKVGPDRWIPAQMVIWSIVAASQAGLNGKGSFYATRFLLGILQGGFIPDLILWLSYFYKSGELAIRLSWFWVAEGFTSVVTALAAYGILHIHAAGWAPWRWLFLIEGLFTLIVGIAAFFLMPASIVQTKAWFRPKGWFTDRQISIAVNRVLRDDPTKGDMHNRMGITPKALWKTVTDYDMWPIYLIGILVYIGIDTPSIYLTLSLREVGFSTFNTNLLTIPSTIAGCFTLLAITWFSVRINERALVSSIMCIWIMPCLIALRWWSGTSVNAWGTFAIINVLLSYPYCHAIVVAWASRNSGSVRTRSVSAAAYNMCVQAGNIIASNIYRTSDAPKYHKGNDILIALNFASIALFVLTKYYYKRKNTLRERKWAAMTPEERETYLNETKDEGNKRLDFRFAH</sequence>
<dbReference type="GO" id="GO:0022857">
    <property type="term" value="F:transmembrane transporter activity"/>
    <property type="evidence" value="ECO:0007669"/>
    <property type="project" value="InterPro"/>
</dbReference>
<dbReference type="Gene3D" id="1.20.1250.20">
    <property type="entry name" value="MFS general substrate transporter like domains"/>
    <property type="match status" value="1"/>
</dbReference>
<reference evidence="7" key="1">
    <citation type="journal article" date="2020" name="Stud. Mycol.">
        <title>101 Dothideomycetes genomes: a test case for predicting lifestyles and emergence of pathogens.</title>
        <authorList>
            <person name="Haridas S."/>
            <person name="Albert R."/>
            <person name="Binder M."/>
            <person name="Bloem J."/>
            <person name="Labutti K."/>
            <person name="Salamov A."/>
            <person name="Andreopoulos B."/>
            <person name="Baker S."/>
            <person name="Barry K."/>
            <person name="Bills G."/>
            <person name="Bluhm B."/>
            <person name="Cannon C."/>
            <person name="Castanera R."/>
            <person name="Culley D."/>
            <person name="Daum C."/>
            <person name="Ezra D."/>
            <person name="Gonzalez J."/>
            <person name="Henrissat B."/>
            <person name="Kuo A."/>
            <person name="Liang C."/>
            <person name="Lipzen A."/>
            <person name="Lutzoni F."/>
            <person name="Magnuson J."/>
            <person name="Mondo S."/>
            <person name="Nolan M."/>
            <person name="Ohm R."/>
            <person name="Pangilinan J."/>
            <person name="Park H.-J."/>
            <person name="Ramirez L."/>
            <person name="Alfaro M."/>
            <person name="Sun H."/>
            <person name="Tritt A."/>
            <person name="Yoshinaga Y."/>
            <person name="Zwiers L.-H."/>
            <person name="Turgeon B."/>
            <person name="Goodwin S."/>
            <person name="Spatafora J."/>
            <person name="Crous P."/>
            <person name="Grigoriev I."/>
        </authorList>
    </citation>
    <scope>NUCLEOTIDE SEQUENCE</scope>
    <source>
        <strain evidence="7">CBS 113389</strain>
    </source>
</reference>
<feature type="transmembrane region" description="Helical" evidence="6">
    <location>
        <begin position="368"/>
        <end position="391"/>
    </location>
</feature>
<dbReference type="PANTHER" id="PTHR43791:SF29">
    <property type="entry name" value="MAJOR FACILITATOR SUPERFAMILY (MFS) PROFILE DOMAIN-CONTAINING PROTEIN"/>
    <property type="match status" value="1"/>
</dbReference>
<gene>
    <name evidence="7" type="ORF">BDY17DRAFT_337268</name>
</gene>
<name>A0A6A6Q5F3_9PEZI</name>
<evidence type="ECO:0000256" key="4">
    <source>
        <dbReference type="ARBA" id="ARBA00022989"/>
    </source>
</evidence>
<dbReference type="PANTHER" id="PTHR43791">
    <property type="entry name" value="PERMEASE-RELATED"/>
    <property type="match status" value="1"/>
</dbReference>
<keyword evidence="2" id="KW-0813">Transport</keyword>
<dbReference type="Proteomes" id="UP000799767">
    <property type="component" value="Unassembled WGS sequence"/>
</dbReference>
<feature type="transmembrane region" description="Helical" evidence="6">
    <location>
        <begin position="191"/>
        <end position="210"/>
    </location>
</feature>
<feature type="transmembrane region" description="Helical" evidence="6">
    <location>
        <begin position="254"/>
        <end position="278"/>
    </location>
</feature>
<evidence type="ECO:0000256" key="6">
    <source>
        <dbReference type="SAM" id="Phobius"/>
    </source>
</evidence>
<dbReference type="FunFam" id="1.20.1250.20:FF:000106">
    <property type="entry name" value="MFS transporter, putative"/>
    <property type="match status" value="1"/>
</dbReference>
<evidence type="ECO:0000313" key="8">
    <source>
        <dbReference type="Proteomes" id="UP000799767"/>
    </source>
</evidence>
<feature type="transmembrane region" description="Helical" evidence="6">
    <location>
        <begin position="397"/>
        <end position="417"/>
    </location>
</feature>
<dbReference type="Pfam" id="PF07690">
    <property type="entry name" value="MFS_1"/>
    <property type="match status" value="1"/>
</dbReference>
<dbReference type="EMBL" id="MU001631">
    <property type="protein sequence ID" value="KAF2487522.1"/>
    <property type="molecule type" value="Genomic_DNA"/>
</dbReference>
<dbReference type="AlphaFoldDB" id="A0A6A6Q5F3"/>
<dbReference type="RefSeq" id="XP_033594091.1">
    <property type="nucleotide sequence ID" value="XM_033737953.1"/>
</dbReference>
<feature type="transmembrane region" description="Helical" evidence="6">
    <location>
        <begin position="222"/>
        <end position="242"/>
    </location>
</feature>
<feature type="transmembrane region" description="Helical" evidence="6">
    <location>
        <begin position="334"/>
        <end position="356"/>
    </location>
</feature>
<evidence type="ECO:0000256" key="1">
    <source>
        <dbReference type="ARBA" id="ARBA00004141"/>
    </source>
</evidence>
<keyword evidence="8" id="KW-1185">Reference proteome</keyword>
<keyword evidence="4 6" id="KW-1133">Transmembrane helix</keyword>
<dbReference type="GeneID" id="54478955"/>
<evidence type="ECO:0000313" key="7">
    <source>
        <dbReference type="EMBL" id="KAF2487522.1"/>
    </source>
</evidence>
<protein>
    <submittedName>
        <fullName evidence="7">Major facilitator superfamily domain-containing protein</fullName>
    </submittedName>
</protein>